<keyword evidence="2" id="KW-0285">Flavoprotein</keyword>
<evidence type="ECO:0000256" key="2">
    <source>
        <dbReference type="ARBA" id="ARBA00022630"/>
    </source>
</evidence>
<dbReference type="InterPro" id="IPR009075">
    <property type="entry name" value="AcylCo_DH/oxidase_C"/>
</dbReference>
<feature type="domain" description="Acyl-CoA oxidase/dehydrogenase middle" evidence="5">
    <location>
        <begin position="179"/>
        <end position="278"/>
    </location>
</feature>
<dbReference type="Gene3D" id="6.10.250.600">
    <property type="match status" value="1"/>
</dbReference>
<evidence type="ECO:0000313" key="7">
    <source>
        <dbReference type="EMBL" id="EQD28207.1"/>
    </source>
</evidence>
<accession>T0Y8S0</accession>
<dbReference type="InterPro" id="IPR052904">
    <property type="entry name" value="Acyl-CoA_dehydrogenase-like"/>
</dbReference>
<evidence type="ECO:0000256" key="3">
    <source>
        <dbReference type="ARBA" id="ARBA00022827"/>
    </source>
</evidence>
<keyword evidence="3" id="KW-0274">FAD</keyword>
<dbReference type="Pfam" id="PF00441">
    <property type="entry name" value="Acyl-CoA_dh_1"/>
    <property type="match status" value="1"/>
</dbReference>
<evidence type="ECO:0000259" key="5">
    <source>
        <dbReference type="Pfam" id="PF02770"/>
    </source>
</evidence>
<dbReference type="Gene3D" id="1.20.140.10">
    <property type="entry name" value="Butyryl-CoA Dehydrogenase, subunit A, domain 3"/>
    <property type="match status" value="1"/>
</dbReference>
<proteinExistence type="inferred from homology"/>
<evidence type="ECO:0000259" key="4">
    <source>
        <dbReference type="Pfam" id="PF00441"/>
    </source>
</evidence>
<dbReference type="InterPro" id="IPR009100">
    <property type="entry name" value="AcylCoA_DH/oxidase_NM_dom_sf"/>
</dbReference>
<feature type="domain" description="Adaptive response protein AidB N-terminal" evidence="6">
    <location>
        <begin position="24"/>
        <end position="169"/>
    </location>
</feature>
<reference evidence="7" key="2">
    <citation type="journal article" date="2014" name="ISME J.">
        <title>Microbial stratification in low pH oxic and suboxic macroscopic growths along an acid mine drainage.</title>
        <authorList>
            <person name="Mendez-Garcia C."/>
            <person name="Mesa V."/>
            <person name="Sprenger R.R."/>
            <person name="Richter M."/>
            <person name="Diez M.S."/>
            <person name="Solano J."/>
            <person name="Bargiela R."/>
            <person name="Golyshina O.V."/>
            <person name="Manteca A."/>
            <person name="Ramos J.L."/>
            <person name="Gallego J.R."/>
            <person name="Llorente I."/>
            <person name="Martins Dos Santos V.A."/>
            <person name="Jensen O.N."/>
            <person name="Pelaez A.I."/>
            <person name="Sanchez J."/>
            <person name="Ferrer M."/>
        </authorList>
    </citation>
    <scope>NUCLEOTIDE SEQUENCE</scope>
</reference>
<evidence type="ECO:0000259" key="6">
    <source>
        <dbReference type="Pfam" id="PF18158"/>
    </source>
</evidence>
<dbReference type="InterPro" id="IPR006091">
    <property type="entry name" value="Acyl-CoA_Oxase/DH_mid-dom"/>
</dbReference>
<evidence type="ECO:0000256" key="1">
    <source>
        <dbReference type="ARBA" id="ARBA00009347"/>
    </source>
</evidence>
<dbReference type="InterPro" id="IPR041504">
    <property type="entry name" value="AidB_N"/>
</dbReference>
<dbReference type="SUPFAM" id="SSF47203">
    <property type="entry name" value="Acyl-CoA dehydrogenase C-terminal domain-like"/>
    <property type="match status" value="1"/>
</dbReference>
<comment type="caution">
    <text evidence="7">The sequence shown here is derived from an EMBL/GenBank/DDBJ whole genome shotgun (WGS) entry which is preliminary data.</text>
</comment>
<dbReference type="Pfam" id="PF02770">
    <property type="entry name" value="Acyl-CoA_dh_M"/>
    <property type="match status" value="1"/>
</dbReference>
<feature type="domain" description="Acyl-CoA dehydrogenase/oxidase C-terminal" evidence="4">
    <location>
        <begin position="290"/>
        <end position="446"/>
    </location>
</feature>
<dbReference type="GO" id="GO:0003995">
    <property type="term" value="F:acyl-CoA dehydrogenase activity"/>
    <property type="evidence" value="ECO:0007669"/>
    <property type="project" value="TreeGrafter"/>
</dbReference>
<dbReference type="Gene3D" id="2.40.110.20">
    <property type="match status" value="1"/>
</dbReference>
<dbReference type="EMBL" id="AUZZ01010935">
    <property type="protein sequence ID" value="EQD28207.1"/>
    <property type="molecule type" value="Genomic_DNA"/>
</dbReference>
<sequence>MHVSIVRERVMSFIQEGPQLAHPLHHDRVLRAWLQQNLDDAARATLLPDLQALADYALLAYARRQNTPRHEPVLTQWDAWGRRVDRIALTPTWDEGAALTTAHGLLWAGHAADARGLQRAAQFARVYLYHVASEFYTCPLAMTDGTATTLKASGAAALMQRALPRFLSRDAATLWLSGQWMTETIGGSDVSRSEVEARQDASGQWRLYGRKWFASAIVGEAALALARPSGAGAGNDALGLFYVETRAADGAWQPGLRIQRLKDKLGTRELPTAETELDGLAATPVGEPKHGVRHIAPMLNITRTWNTICALAAMRRALALAGNYATRREAFGARLIDKPLHRDTLAGLAAEFEAAFALGFGVARLLGEVESGVADADSQAAWRVLTPLAKLWTGKLAVRIASECLEACGGAGYIEDTGLPQLLRDAQVYPIWEGTTNVLALDTLRALGGNDLAPFAAWLRRQWPADVPGAALAQTALAAAAQWLQHASRERAQLEAGARSLALTLARCAAATLLARQAQAAAVHGDLRPAASLRRFLGHGLLRLNMASDGDCAAILAQD</sequence>
<dbReference type="AlphaFoldDB" id="T0Y8S0"/>
<dbReference type="Pfam" id="PF18158">
    <property type="entry name" value="AidB_N"/>
    <property type="match status" value="1"/>
</dbReference>
<dbReference type="PANTHER" id="PTHR42707:SF2">
    <property type="entry name" value="ACD11 DEHYDROGENASE"/>
    <property type="match status" value="1"/>
</dbReference>
<comment type="similarity">
    <text evidence="1">Belongs to the acyl-CoA dehydrogenase family.</text>
</comment>
<dbReference type="SUPFAM" id="SSF56645">
    <property type="entry name" value="Acyl-CoA dehydrogenase NM domain-like"/>
    <property type="match status" value="1"/>
</dbReference>
<protein>
    <submittedName>
        <fullName evidence="7">Acyl-CoA dehydrogenase domain protein</fullName>
    </submittedName>
</protein>
<gene>
    <name evidence="7" type="ORF">B2A_15026</name>
</gene>
<name>T0Y8S0_9ZZZZ</name>
<dbReference type="PANTHER" id="PTHR42707">
    <property type="entry name" value="ACYL-COA DEHYDROGENASE"/>
    <property type="match status" value="1"/>
</dbReference>
<organism evidence="7">
    <name type="scientific">mine drainage metagenome</name>
    <dbReference type="NCBI Taxonomy" id="410659"/>
    <lineage>
        <taxon>unclassified sequences</taxon>
        <taxon>metagenomes</taxon>
        <taxon>ecological metagenomes</taxon>
    </lineage>
</organism>
<reference evidence="7" key="1">
    <citation type="submission" date="2013-08" db="EMBL/GenBank/DDBJ databases">
        <authorList>
            <person name="Mendez C."/>
            <person name="Richter M."/>
            <person name="Ferrer M."/>
            <person name="Sanchez J."/>
        </authorList>
    </citation>
    <scope>NUCLEOTIDE SEQUENCE</scope>
</reference>
<dbReference type="InterPro" id="IPR036250">
    <property type="entry name" value="AcylCo_DH-like_C"/>
</dbReference>